<dbReference type="InterPro" id="IPR008969">
    <property type="entry name" value="CarboxyPept-like_regulatory"/>
</dbReference>
<dbReference type="SUPFAM" id="SSF49464">
    <property type="entry name" value="Carboxypeptidase regulatory domain-like"/>
    <property type="match status" value="1"/>
</dbReference>
<accession>A0A413VV74</accession>
<name>A0A413VV74_9BACE</name>
<dbReference type="EMBL" id="QSGO01000002">
    <property type="protein sequence ID" value="RHB37520.1"/>
    <property type="molecule type" value="Genomic_DNA"/>
</dbReference>
<dbReference type="Pfam" id="PF13715">
    <property type="entry name" value="CarbopepD_reg_2"/>
    <property type="match status" value="1"/>
</dbReference>
<keyword evidence="4 7" id="KW-0812">Transmembrane</keyword>
<evidence type="ECO:0000256" key="8">
    <source>
        <dbReference type="SAM" id="SignalP"/>
    </source>
</evidence>
<evidence type="ECO:0000256" key="4">
    <source>
        <dbReference type="ARBA" id="ARBA00022692"/>
    </source>
</evidence>
<evidence type="ECO:0000259" key="9">
    <source>
        <dbReference type="Pfam" id="PF07715"/>
    </source>
</evidence>
<dbReference type="Gene3D" id="2.170.130.10">
    <property type="entry name" value="TonB-dependent receptor, plug domain"/>
    <property type="match status" value="1"/>
</dbReference>
<comment type="subcellular location">
    <subcellularLocation>
        <location evidence="1 7">Cell outer membrane</location>
        <topology evidence="1 7">Multi-pass membrane protein</topology>
    </subcellularLocation>
</comment>
<gene>
    <name evidence="10" type="ORF">DW888_02775</name>
</gene>
<dbReference type="InterPro" id="IPR037066">
    <property type="entry name" value="Plug_dom_sf"/>
</dbReference>
<dbReference type="InterPro" id="IPR023996">
    <property type="entry name" value="TonB-dep_OMP_SusC/RagA"/>
</dbReference>
<dbReference type="NCBIfam" id="TIGR04057">
    <property type="entry name" value="SusC_RagA_signa"/>
    <property type="match status" value="1"/>
</dbReference>
<evidence type="ECO:0000256" key="5">
    <source>
        <dbReference type="ARBA" id="ARBA00023136"/>
    </source>
</evidence>
<protein>
    <submittedName>
        <fullName evidence="10">TonB-dependent receptor</fullName>
    </submittedName>
</protein>
<dbReference type="GO" id="GO:0009279">
    <property type="term" value="C:cell outer membrane"/>
    <property type="evidence" value="ECO:0007669"/>
    <property type="project" value="UniProtKB-SubCell"/>
</dbReference>
<keyword evidence="2 7" id="KW-0813">Transport</keyword>
<dbReference type="InterPro" id="IPR039426">
    <property type="entry name" value="TonB-dep_rcpt-like"/>
</dbReference>
<evidence type="ECO:0000256" key="2">
    <source>
        <dbReference type="ARBA" id="ARBA00022448"/>
    </source>
</evidence>
<dbReference type="RefSeq" id="WP_122200827.1">
    <property type="nucleotide sequence ID" value="NZ_CABJFV010000002.1"/>
</dbReference>
<evidence type="ECO:0000256" key="7">
    <source>
        <dbReference type="PROSITE-ProRule" id="PRU01360"/>
    </source>
</evidence>
<evidence type="ECO:0000313" key="11">
    <source>
        <dbReference type="Proteomes" id="UP000284379"/>
    </source>
</evidence>
<dbReference type="FunFam" id="2.60.40.1120:FF:000003">
    <property type="entry name" value="Outer membrane protein Omp121"/>
    <property type="match status" value="1"/>
</dbReference>
<feature type="domain" description="TonB-dependent receptor plug" evidence="9">
    <location>
        <begin position="117"/>
        <end position="242"/>
    </location>
</feature>
<proteinExistence type="inferred from homology"/>
<comment type="similarity">
    <text evidence="7">Belongs to the TonB-dependent receptor family.</text>
</comment>
<sequence>MERKTQVRILALFCLLFLPALAFSQIIVKGTVKAEDGFGMPGANVLLKGSTNGTITDVDGNYSISVPTEKSVLVFSFIGMTTQEVTVGKQRTIDVVLKDDSEMLDEVVVVGYGTMKKSDLTGAVSSYRPDEKEVGKIASIDNMLQGKIAGLSIGASIDAPGAASSVTIRGANSLRGDNQPLYVIDNIPQASTGEFANSGNDGTFTIATNALSSLNPADIESIEVLKDASATAIYGSRGANGVILITTKKGKSGKTTVGVSANFTVANAANLLELMSLEEYAQYRLVYGGGYKKDDNGDWNLWKINKETGENEWNDTFQFFLQDGGVYRKNGENSKLKEKWTLLNPIDWQKEIYSTALSQNYSVTVNGGSEKTTYFASASYKDIEGLVKGTGLKQGDFRLNLNSTLAKNITMAVSVNGSIKQNDMMSGGNTTGGATGSISNVALSSAPYVKSEEEMELTTPNLADRATVWTWVEDYDDTTIEKTFRGSLDLNWKIFKFLSYNLRAGGNISIQDRDRWFNITLYTGSAQNGYITQSDFNRSNYSVENVFQFNHEVKGIVDINATAGITYDTYRSLNTLVVGNDFNNYSFRSNGMHMAGNVEYKQPAQRDYQLLSFLARANLSFLQGRYLLTASIRGDGSSKFKKGNQWAYFPAATVAWRLEQEDFIKDYSWINQLKLRAGYGETGSQSIDPYSTFSSYGTQFTNTPQGAEKPAQGATGSGDKLIGLVVDKMENDGLKWERTVSYNVGVDFSFFQDRIGGTVDLYSKKTKDLLIQRDLPPSTGYKSMTINQGSLRNKGLEISLHGDIIRTKDFTWSLSGNIAFNRPEILDFGLPEEEWGTGQYWKAYMGNSLGDHFGEANIFIAGKAPGLFYGYQTDGIIQENDPYINKIDATKSIGTVKAGNLKFVDQNGDGAINEKDRVILGDPNPDFTYGFQTDFRWKDLSLSMAFTGVQGNDILNTNARYSILPSNSTSMIYKSSFEKMWRNDNPWIGEYHGNEMPSPGAVTPKVIMDRYVEDGSYLRCSDITLGYNLPKNLVSKIGFNSIGVYASVKNAFIITNYSGYDPEVNSFAFDGTRPGIDTSSMPHTRSFIFGLNVSF</sequence>
<comment type="caution">
    <text evidence="10">The sequence shown here is derived from an EMBL/GenBank/DDBJ whole genome shotgun (WGS) entry which is preliminary data.</text>
</comment>
<dbReference type="PROSITE" id="PS52016">
    <property type="entry name" value="TONB_DEPENDENT_REC_3"/>
    <property type="match status" value="1"/>
</dbReference>
<keyword evidence="10" id="KW-0675">Receptor</keyword>
<organism evidence="10 11">
    <name type="scientific">Bacteroides nordii</name>
    <dbReference type="NCBI Taxonomy" id="291645"/>
    <lineage>
        <taxon>Bacteria</taxon>
        <taxon>Pseudomonadati</taxon>
        <taxon>Bacteroidota</taxon>
        <taxon>Bacteroidia</taxon>
        <taxon>Bacteroidales</taxon>
        <taxon>Bacteroidaceae</taxon>
        <taxon>Bacteroides</taxon>
    </lineage>
</organism>
<dbReference type="InterPro" id="IPR023997">
    <property type="entry name" value="TonB-dep_OMP_SusC/RagA_CS"/>
</dbReference>
<dbReference type="SUPFAM" id="SSF56935">
    <property type="entry name" value="Porins"/>
    <property type="match status" value="1"/>
</dbReference>
<feature type="signal peptide" evidence="8">
    <location>
        <begin position="1"/>
        <end position="22"/>
    </location>
</feature>
<evidence type="ECO:0000256" key="3">
    <source>
        <dbReference type="ARBA" id="ARBA00022452"/>
    </source>
</evidence>
<evidence type="ECO:0000313" key="10">
    <source>
        <dbReference type="EMBL" id="RHB37520.1"/>
    </source>
</evidence>
<evidence type="ECO:0000256" key="1">
    <source>
        <dbReference type="ARBA" id="ARBA00004571"/>
    </source>
</evidence>
<dbReference type="InterPro" id="IPR012910">
    <property type="entry name" value="Plug_dom"/>
</dbReference>
<keyword evidence="5 7" id="KW-0472">Membrane</keyword>
<dbReference type="Proteomes" id="UP000284379">
    <property type="component" value="Unassembled WGS sequence"/>
</dbReference>
<reference evidence="10 11" key="1">
    <citation type="submission" date="2018-08" db="EMBL/GenBank/DDBJ databases">
        <title>A genome reference for cultivated species of the human gut microbiota.</title>
        <authorList>
            <person name="Zou Y."/>
            <person name="Xue W."/>
            <person name="Luo G."/>
        </authorList>
    </citation>
    <scope>NUCLEOTIDE SEQUENCE [LARGE SCALE GENOMIC DNA]</scope>
    <source>
        <strain evidence="10 11">AM40-30BH</strain>
    </source>
</reference>
<keyword evidence="3 7" id="KW-1134">Transmembrane beta strand</keyword>
<dbReference type="Pfam" id="PF07715">
    <property type="entry name" value="Plug"/>
    <property type="match status" value="1"/>
</dbReference>
<dbReference type="Gene3D" id="2.60.40.1120">
    <property type="entry name" value="Carboxypeptidase-like, regulatory domain"/>
    <property type="match status" value="1"/>
</dbReference>
<keyword evidence="6 7" id="KW-0998">Cell outer membrane</keyword>
<dbReference type="AlphaFoldDB" id="A0A413VV74"/>
<dbReference type="InterPro" id="IPR036942">
    <property type="entry name" value="Beta-barrel_TonB_sf"/>
</dbReference>
<evidence type="ECO:0000256" key="6">
    <source>
        <dbReference type="ARBA" id="ARBA00023237"/>
    </source>
</evidence>
<dbReference type="NCBIfam" id="TIGR04056">
    <property type="entry name" value="OMP_RagA_SusC"/>
    <property type="match status" value="1"/>
</dbReference>
<dbReference type="Gene3D" id="2.40.170.20">
    <property type="entry name" value="TonB-dependent receptor, beta-barrel domain"/>
    <property type="match status" value="1"/>
</dbReference>
<feature type="chain" id="PRO_5019167230" evidence="8">
    <location>
        <begin position="23"/>
        <end position="1095"/>
    </location>
</feature>
<keyword evidence="8" id="KW-0732">Signal</keyword>